<organism evidence="2 3">
    <name type="scientific">Mycobacterium phage Typha</name>
    <dbReference type="NCBI Taxonomy" id="2517971"/>
    <lineage>
        <taxon>Viruses</taxon>
        <taxon>Duplodnaviria</taxon>
        <taxon>Heunggongvirae</taxon>
        <taxon>Uroviricota</taxon>
        <taxon>Caudoviricetes</taxon>
        <taxon>Typhavirus</taxon>
        <taxon>Typhavirus typha</taxon>
    </lineage>
</organism>
<reference evidence="2 3" key="1">
    <citation type="submission" date="2019-02" db="EMBL/GenBank/DDBJ databases">
        <authorList>
            <person name="Kanzanas C."/>
            <person name="Smith M.A."/>
            <person name="Zack K.M."/>
            <person name="Garlena R.A."/>
            <person name="Russell D.A."/>
            <person name="Pope W.H."/>
            <person name="Jacobs-Sera D."/>
            <person name="Hatfull G.F."/>
        </authorList>
    </citation>
    <scope>NUCLEOTIDE SEQUENCE [LARGE SCALE GENOMIC DNA]</scope>
</reference>
<name>A0A482JAL4_9CAUD</name>
<dbReference type="Proteomes" id="UP000294565">
    <property type="component" value="Segment"/>
</dbReference>
<gene>
    <name evidence="2" type="primary">79</name>
    <name evidence="2" type="ORF">SEA_TYPHA_79</name>
</gene>
<proteinExistence type="predicted"/>
<dbReference type="EMBL" id="MK494099">
    <property type="protein sequence ID" value="QBP29734.1"/>
    <property type="molecule type" value="Genomic_DNA"/>
</dbReference>
<keyword evidence="3" id="KW-1185">Reference proteome</keyword>
<evidence type="ECO:0000313" key="2">
    <source>
        <dbReference type="EMBL" id="QBP29734.1"/>
    </source>
</evidence>
<sequence>MAGAKDTRLYGKFTLDFPRHPKIAILSDAAFRCLVEATLYSRDQLTDGLLARRYAVATWGLEVLNELCNNDDENPSLIEVEKGWLIHDYAEHQDTKADVEARRERNKAAGQKGGLAKAKRAAKRPAKRPASKTLSENVAETETETETHKEPASAGSTRARTRRPSMSITELATGRPETPPPPAPAEIQRGVPATNAAQLVGEVLPKGRYQPATLTEVRLRVGELLAEGNDEAVIRKAVELWDARDSGGPGLIRSLMAEAAKRLNPNTHNVAAPTKRNRYDEKTAAHAELFTKLMAEAEGPQPNTQHQELTQ</sequence>
<evidence type="ECO:0000256" key="1">
    <source>
        <dbReference type="SAM" id="MobiDB-lite"/>
    </source>
</evidence>
<accession>A0A482JAL4</accession>
<feature type="region of interest" description="Disordered" evidence="1">
    <location>
        <begin position="94"/>
        <end position="183"/>
    </location>
</feature>
<dbReference type="GeneID" id="63743069"/>
<dbReference type="KEGG" id="vg:63743069"/>
<dbReference type="RefSeq" id="YP_010049746.1">
    <property type="nucleotide sequence ID" value="NC_054393.1"/>
</dbReference>
<protein>
    <submittedName>
        <fullName evidence="2">Uncharacterized protein</fullName>
    </submittedName>
</protein>
<feature type="compositionally biased region" description="Basic and acidic residues" evidence="1">
    <location>
        <begin position="94"/>
        <end position="107"/>
    </location>
</feature>
<feature type="compositionally biased region" description="Basic residues" evidence="1">
    <location>
        <begin position="117"/>
        <end position="130"/>
    </location>
</feature>
<evidence type="ECO:0000313" key="3">
    <source>
        <dbReference type="Proteomes" id="UP000294565"/>
    </source>
</evidence>